<evidence type="ECO:0000256" key="4">
    <source>
        <dbReference type="ARBA" id="ARBA00022679"/>
    </source>
</evidence>
<feature type="compositionally biased region" description="Polar residues" evidence="8">
    <location>
        <begin position="1594"/>
        <end position="1605"/>
    </location>
</feature>
<dbReference type="PANTHER" id="PTHR11254">
    <property type="entry name" value="HECT DOMAIN UBIQUITIN-PROTEIN LIGASE"/>
    <property type="match status" value="1"/>
</dbReference>
<dbReference type="Pfam" id="PF14377">
    <property type="entry name" value="UBM"/>
    <property type="match status" value="3"/>
</dbReference>
<dbReference type="Gene3D" id="3.90.1750.10">
    <property type="entry name" value="Hect, E3 ligase catalytic domains"/>
    <property type="match status" value="1"/>
</dbReference>
<dbReference type="InterPro" id="IPR000569">
    <property type="entry name" value="HECT_dom"/>
</dbReference>
<evidence type="ECO:0000313" key="10">
    <source>
        <dbReference type="WBParaSite" id="HDID_0001029601-mRNA-1"/>
    </source>
</evidence>
<evidence type="ECO:0000256" key="8">
    <source>
        <dbReference type="SAM" id="MobiDB-lite"/>
    </source>
</evidence>
<feature type="region of interest" description="Disordered" evidence="8">
    <location>
        <begin position="1910"/>
        <end position="1952"/>
    </location>
</feature>
<feature type="region of interest" description="Disordered" evidence="8">
    <location>
        <begin position="2055"/>
        <end position="2114"/>
    </location>
</feature>
<feature type="compositionally biased region" description="Polar residues" evidence="8">
    <location>
        <begin position="253"/>
        <end position="266"/>
    </location>
</feature>
<dbReference type="Pfam" id="PF06025">
    <property type="entry name" value="DUF913"/>
    <property type="match status" value="1"/>
</dbReference>
<feature type="region of interest" description="Disordered" evidence="8">
    <location>
        <begin position="167"/>
        <end position="189"/>
    </location>
</feature>
<dbReference type="SMART" id="SM00119">
    <property type="entry name" value="HECTc"/>
    <property type="match status" value="1"/>
</dbReference>
<dbReference type="InterPro" id="IPR050409">
    <property type="entry name" value="E3_ubiq-protein_ligase"/>
</dbReference>
<dbReference type="GO" id="GO:0005634">
    <property type="term" value="C:nucleus"/>
    <property type="evidence" value="ECO:0007669"/>
    <property type="project" value="TreeGrafter"/>
</dbReference>
<feature type="compositionally biased region" description="Low complexity" evidence="8">
    <location>
        <begin position="1540"/>
        <end position="1557"/>
    </location>
</feature>
<keyword evidence="4" id="KW-0808">Transferase</keyword>
<evidence type="ECO:0000256" key="1">
    <source>
        <dbReference type="ARBA" id="ARBA00000885"/>
    </source>
</evidence>
<dbReference type="GO" id="GO:0000209">
    <property type="term" value="P:protein polyubiquitination"/>
    <property type="evidence" value="ECO:0007669"/>
    <property type="project" value="TreeGrafter"/>
</dbReference>
<organism evidence="10">
    <name type="scientific">Hymenolepis diminuta</name>
    <name type="common">Rat tapeworm</name>
    <dbReference type="NCBI Taxonomy" id="6216"/>
    <lineage>
        <taxon>Eukaryota</taxon>
        <taxon>Metazoa</taxon>
        <taxon>Spiralia</taxon>
        <taxon>Lophotrochozoa</taxon>
        <taxon>Platyhelminthes</taxon>
        <taxon>Cestoda</taxon>
        <taxon>Eucestoda</taxon>
        <taxon>Cyclophyllidea</taxon>
        <taxon>Hymenolepididae</taxon>
        <taxon>Hymenolepis</taxon>
    </lineage>
</organism>
<dbReference type="CDD" id="cd00078">
    <property type="entry name" value="HECTc"/>
    <property type="match status" value="1"/>
</dbReference>
<feature type="region of interest" description="Disordered" evidence="8">
    <location>
        <begin position="2957"/>
        <end position="2984"/>
    </location>
</feature>
<evidence type="ECO:0000256" key="3">
    <source>
        <dbReference type="ARBA" id="ARBA00012485"/>
    </source>
</evidence>
<name>A0A0R3SX49_HYMDI</name>
<dbReference type="InterPro" id="IPR035983">
    <property type="entry name" value="Hect_E3_ubiquitin_ligase"/>
</dbReference>
<dbReference type="InterPro" id="IPR010314">
    <property type="entry name" value="E3_Ub_ligase_DUF913"/>
</dbReference>
<dbReference type="WBParaSite" id="HDID_0001029601-mRNA-1">
    <property type="protein sequence ID" value="HDID_0001029601-mRNA-1"/>
    <property type="gene ID" value="HDID_0001029601"/>
</dbReference>
<accession>A0A0R3SX49</accession>
<dbReference type="Gene3D" id="3.30.2410.10">
    <property type="entry name" value="Hect, E3 ligase catalytic domain"/>
    <property type="match status" value="1"/>
</dbReference>
<dbReference type="FunFam" id="3.30.2410.10:FF:000009">
    <property type="entry name" value="Probable E3 ubiquitin-protein ligase HECTD2"/>
    <property type="match status" value="1"/>
</dbReference>
<feature type="region of interest" description="Disordered" evidence="8">
    <location>
        <begin position="2586"/>
        <end position="2629"/>
    </location>
</feature>
<dbReference type="PROSITE" id="PS50237">
    <property type="entry name" value="HECT"/>
    <property type="match status" value="1"/>
</dbReference>
<feature type="compositionally biased region" description="Low complexity" evidence="8">
    <location>
        <begin position="267"/>
        <end position="280"/>
    </location>
</feature>
<protein>
    <recommendedName>
        <fullName evidence="3">HECT-type E3 ubiquitin transferase</fullName>
        <ecNumber evidence="3">2.3.2.26</ecNumber>
    </recommendedName>
</protein>
<feature type="region of interest" description="Disordered" evidence="8">
    <location>
        <begin position="1540"/>
        <end position="1563"/>
    </location>
</feature>
<dbReference type="Pfam" id="PF00632">
    <property type="entry name" value="HECT"/>
    <property type="match status" value="1"/>
</dbReference>
<feature type="domain" description="HECT" evidence="9">
    <location>
        <begin position="3079"/>
        <end position="3410"/>
    </location>
</feature>
<evidence type="ECO:0000259" key="9">
    <source>
        <dbReference type="PROSITE" id="PS50237"/>
    </source>
</evidence>
<reference evidence="10" key="1">
    <citation type="submission" date="2016-04" db="UniProtKB">
        <authorList>
            <consortium name="WormBaseParasite"/>
        </authorList>
    </citation>
    <scope>IDENTIFICATION</scope>
</reference>
<proteinExistence type="inferred from homology"/>
<comment type="similarity">
    <text evidence="6">Belongs to the UPL family. TOM1/PTR1 subfamily.</text>
</comment>
<feature type="region of interest" description="Disordered" evidence="8">
    <location>
        <begin position="237"/>
        <end position="295"/>
    </location>
</feature>
<dbReference type="EC" id="2.3.2.26" evidence="3"/>
<comment type="catalytic activity">
    <reaction evidence="1">
        <text>S-ubiquitinyl-[E2 ubiquitin-conjugating enzyme]-L-cysteine + [acceptor protein]-L-lysine = [E2 ubiquitin-conjugating enzyme]-L-cysteine + N(6)-ubiquitinyl-[acceptor protein]-L-lysine.</text>
        <dbReference type="EC" id="2.3.2.26"/>
    </reaction>
</comment>
<feature type="region of interest" description="Disordered" evidence="8">
    <location>
        <begin position="1592"/>
        <end position="1701"/>
    </location>
</feature>
<feature type="compositionally biased region" description="Polar residues" evidence="8">
    <location>
        <begin position="2175"/>
        <end position="2198"/>
    </location>
</feature>
<feature type="compositionally biased region" description="Acidic residues" evidence="8">
    <location>
        <begin position="1627"/>
        <end position="1636"/>
    </location>
</feature>
<dbReference type="STRING" id="6216.A0A0R3SX49"/>
<evidence type="ECO:0000256" key="2">
    <source>
        <dbReference type="ARBA" id="ARBA00004906"/>
    </source>
</evidence>
<dbReference type="Gene3D" id="3.30.2160.10">
    <property type="entry name" value="Hect, E3 ligase catalytic domain"/>
    <property type="match status" value="1"/>
</dbReference>
<feature type="region of interest" description="Disordered" evidence="8">
    <location>
        <begin position="2165"/>
        <end position="2203"/>
    </location>
</feature>
<feature type="compositionally biased region" description="Acidic residues" evidence="8">
    <location>
        <begin position="1649"/>
        <end position="1686"/>
    </location>
</feature>
<dbReference type="GO" id="GO:0005737">
    <property type="term" value="C:cytoplasm"/>
    <property type="evidence" value="ECO:0007669"/>
    <property type="project" value="TreeGrafter"/>
</dbReference>
<dbReference type="PANTHER" id="PTHR11254:SF67">
    <property type="entry name" value="E3 UBIQUITIN-PROTEIN LIGASE HUWE1"/>
    <property type="match status" value="1"/>
</dbReference>
<dbReference type="GO" id="GO:0006511">
    <property type="term" value="P:ubiquitin-dependent protein catabolic process"/>
    <property type="evidence" value="ECO:0007669"/>
    <property type="project" value="TreeGrafter"/>
</dbReference>
<feature type="compositionally biased region" description="Gly residues" evidence="8">
    <location>
        <begin position="175"/>
        <end position="185"/>
    </location>
</feature>
<feature type="active site" description="Glycyl thioester intermediate" evidence="7">
    <location>
        <position position="3377"/>
    </location>
</feature>
<feature type="region of interest" description="Disordered" evidence="8">
    <location>
        <begin position="582"/>
        <end position="605"/>
    </location>
</feature>
<evidence type="ECO:0000256" key="7">
    <source>
        <dbReference type="PROSITE-ProRule" id="PRU00104"/>
    </source>
</evidence>
<feature type="compositionally biased region" description="Polar residues" evidence="8">
    <location>
        <begin position="2069"/>
        <end position="2086"/>
    </location>
</feature>
<feature type="compositionally biased region" description="Low complexity" evidence="8">
    <location>
        <begin position="2961"/>
        <end position="2972"/>
    </location>
</feature>
<comment type="pathway">
    <text evidence="2">Protein modification; protein ubiquitination.</text>
</comment>
<dbReference type="FunFam" id="3.90.1750.10:FF:000003">
    <property type="entry name" value="E3 ubiquitin-protein ligase UPL1"/>
    <property type="match status" value="1"/>
</dbReference>
<dbReference type="SUPFAM" id="SSF56204">
    <property type="entry name" value="Hect, E3 ligase catalytic domain"/>
    <property type="match status" value="1"/>
</dbReference>
<dbReference type="InterPro" id="IPR025527">
    <property type="entry name" value="HUWE1/Rev1_UBM"/>
</dbReference>
<sequence>LLARPLPAFREFLIQLPVILRSLTLNAPGKDAVLSSGILERYVNTLVSKEYLAVMRSRRTRDPPTYSQGNLNGLGSNQNTPTGALAVQMAQNFQELIRSHREFRIVVFNAILRGFRKIREMGEEPAKLIPTTAETSGSGGDGSRIYMTASTGGASAGLVTGRRRRRIRNHHHGDGSAGDNGGDGGSMDIDVEVMHVGGEDDEEMEEDLEDVLEQTGRVNLSSYVDPDVEDVAEDMLLSGSDGNASDVDHHQGEQQTPPSRTDTPPVSASSSTNLPSTSAPQPQPDPTNQSSTDPSIENQSYILDYILNLSKFMERLHGLGPDWDTSSRNLRVENHQLHSREGIETLFDILSMPGLPYEFPSAYSCAVFAQSILVLLNHMSPADRLWIAIVQSTTACEELKKKSSGGSSDYLSSMLLNTENPNSLEMDFLHSLSTLSSILCVVVYLNVHMKSSARNAFIEIWSEKEYLRDLGHLYQEVSWEAAVILSMIREGTHRRGEVAGGSEMVITHADEAGDQPTPGDLRSVFPRCVEGLSFFKIITPPLSANGESLKLIFPVYLQSSSAAAATTSSRRTTANATPAIASENRPSGVHFSPRPDTTEADTTIPTSNPKLAIIARVALFIAEAFVWRPPPPPQPTPSKTRSSLAISRLQNALQYSAFHLTHVFFDQASSVHTPNNVILRAFALVGGMQYIFESFSEFLELAKQKDNYDEETFSKVLEGMLADIDRLTDLTSLNTDSTNSRYPFDMPKYSKYLFTLLLEPLCLICEGDIMKKLTFRSVESLLNIFKNFAPFVYASNFVEAGPSDDPIAEMGFSRADFECFFDSESTNALLEGIRAVRPSKNLISIIPRHEVMKNVNYLKQHLFEACFTIAKQFNSDETIQMVAEVIVSTNVESSSIEQLVEIVSKEFMALNSQTTSSGSSKDGEVALHLLAFFFARCRFACVRTFSKNGVPDLLYKLLVTVDSGAADHYSPRLYALCALLIDQYERALTSLRLRKRIVNLYASQHSWAWFDESANLWHEHDATEVKSADEAFHDGVFRGTINGRRTQTVEFVPMVQMGDNHVSRPILLLPKLPTSEEQPPSSSQHLQLTAYEEKILYDDEEHGQELYQLSLSQRKALCSAIVNSFERGKLDVSCSDNFLRLLLRFAATSFEDAETLIKSNALKALFDYSPPDNWKTQYKSLLGHLLRQLFYNRKALKAKMSEIVGQIFQGSSTLMQWCCKDLFFSLAAVAPLMARNEELALEVFKEHATLTIPEENLKEGTLPRSYLLEKDPKVDDLPEVPEKLNERQKTIVSFLADRITARPMTEEPQGSTAKPSDKVIFEKELCLNYLMDLATTSRSVAEGLCKMKTFITHLFTDGLRGANSSSTINLLVTIIFSSSSATQAAMITDFKSTLRTIFNSPSYLQATDSEESMCNNQHIIGLMQFLKAALNLPHPIQITVVRHFFKRQIAGDLAKLLAVVNCKVSNGTEALNMITKVLEIFTQIESQILRRGGALDNTEPQVSVVSTVADAMMHTAAETSQPLASALVPTIVEAVDSVHPAPTTTTSSQRQPSTTTQHHVTEEGDTWAEAEDASEMGDTTVEDSTAILILDESGVQTLGGNTESGRGNHDGDNTDGDDDVDNYHDADEGDDEELTSEESHSQGSVDDDHGGEEEEEEEQSNQGDEEDGDRDDDAFTDGNDDDDDDDFHGNQGTAVVADGGPPHVNLINNLMSHVFDVASTDGGTTHIQNRQNDRSFVLQFTTVSGGDDILPGERLIDFVTEGSSRYSFMSHGNSFFVGEANSTTGGDAARSIHNIYRSSNLALPSRTPLIFLPGSGTNLRSVTGGVSDASNTAGNIHLRQLRYNVAAASRRDTSGGASSTYLTLLPNSSRGALARLGALVNTPILVRTNFGASGQTSGYLSLGQPNYMQPLPPFSPLLNDTPRQNRRRQNAQGGSSSSTNTRRRGSTQEMSDLDGDNQAFAMLMDLEDISAHAINEASRNAVNGLSGTAAGTVLPLNAFFSILSAYRHFLATAEILCGQEIMDMLLLARYEVGVFAVGARKEAFEERLEEYLRERSAVQQGETARAEQQETATERQGSTTEGQQQNRIERQVEQEQSELQLGPATEPVAPQRTEDLGSPVVRLVDIGPQLTANADRLLLSDLATSDIDHFVCSCISDEGIEEPVTAAAAERPPNETETAAGTTSEQQEAPGPSTSTGEQPAADITTAEPARIPVTDDEIIASMVASGVDPSFLDALPADLRRELMEDHQRSMRVHSTMMSNVPAEVDHTVLASLPPELQEEVLGAYRETAAAVNASNTAATTEDVFNSMPAHLRREVLADMEDSQLSALTPELQAEARQIRQQNAQDHAHIPANPLHSGQGNQNQVRSFGSLMFPAFFGPSRGNHPADFTVRNGRGIRGGIRTTGFSPASLNMLMSSIPTKPKALLDHEGLSCILGMVIACSGSPDIRRSTYVILKRVIENLCVHAPTRRWIISTIFNIVKGLSDSLTSSSNIMTYSSTSIFGSGFEAPTGSFVQNIQVNPSTNSIGIHPQASQNVCFSLLDVLYDIATTNLSQFVPSTNETPQESGSEMKTDFWEIVAQMTNQTTSDLVPCSSSRKSTSPARIRSSGRHHPSRSHDPSESSVTEEPQTSAALNSYDYYVNIVGLLRHPVVRARPVLQERVISLLVRILDEYHKIRTRQNGAADQEPVHIVTPLVGNIIHDLCELMISKNSSEQTRTLVTWLVVLMTRVDETTKKPFFDLLAVGASSLANTIEQQLTDVIDEVNKLSPNSKRRLHEGDGTTHLQHSDSMTRITPSYAAVVAGPSTSRASNPTPFLPSPSRELELATLQPLFSMRSEQSRLCKILKLMLYLSSCPEVSLQSLETLSTLWKRLSDVLDALQGTSENTIRMFQPLVECMCLAHAKHSQTTISNSSRILPVQLQRRSSTTTWTDISLPRSMNIPMLDSQNIIIFNGFPEESRWESSPGAGSTSPPGDTARPLSPDPNAPQEKPIDMIAWFAEKHRVGLNHILRKHDNNISESALSVFLSYPKSLDFDVKRKFLHSRFNSLRQRSPQLRQDEEHITISRNRIFEDSFSRLHSRNAYDWKKRFVIQFRNEEGQDAGGLLREWYLLMSREIFNPMYGLFSVSPSDRVTYTINPASSVNSNHLTYFEFVGRFIAKAIYDNKHLECYFTRSFYKHILGKQVRFQDLESEDYEFYKGLDFLLNHRIAELNYERNEYGRSQTVDLIENGRNVVVTDENKKEYVRLLCHQKMTESIRPQLDAFLNGFYSIIPKSWINIFNEQELELLISGLPKIDLEDLRSNTTYNKYNLNSPQILWFWKAMESFEEEDRARFIQFVTGTSRVPLGGFRHLEGMHGPTQFTISRASVSSTSHLPSAHTCFNTLELPAYTSYEQLRDRLLTAIRECSEGYGMAYPPSFLLKPNLALSATSSPFSFPLIS</sequence>
<evidence type="ECO:0000256" key="6">
    <source>
        <dbReference type="ARBA" id="ARBA00034494"/>
    </source>
</evidence>
<feature type="region of interest" description="Disordered" evidence="8">
    <location>
        <begin position="2339"/>
        <end position="2364"/>
    </location>
</feature>
<keyword evidence="5 7" id="KW-0833">Ubl conjugation pathway</keyword>
<feature type="compositionally biased region" description="Polar residues" evidence="8">
    <location>
        <begin position="286"/>
        <end position="295"/>
    </location>
</feature>
<evidence type="ECO:0000256" key="5">
    <source>
        <dbReference type="ARBA" id="ARBA00022786"/>
    </source>
</evidence>
<dbReference type="GO" id="GO:0061630">
    <property type="term" value="F:ubiquitin protein ligase activity"/>
    <property type="evidence" value="ECO:0007669"/>
    <property type="project" value="UniProtKB-EC"/>
</dbReference>
<dbReference type="Gene3D" id="6.10.250.1630">
    <property type="match status" value="1"/>
</dbReference>
<feature type="compositionally biased region" description="Polar residues" evidence="8">
    <location>
        <begin position="2586"/>
        <end position="2601"/>
    </location>
</feature>